<protein>
    <submittedName>
        <fullName evidence="1">Putative structural component</fullName>
    </submittedName>
</protein>
<dbReference type="EMBL" id="KT716399">
    <property type="protein sequence ID" value="ALH46227.1"/>
    <property type="molecule type" value="Genomic_DNA"/>
</dbReference>
<dbReference type="InterPro" id="IPR021283">
    <property type="entry name" value="Phage_Wedge1"/>
</dbReference>
<evidence type="ECO:0000313" key="2">
    <source>
        <dbReference type="Proteomes" id="UP000225954"/>
    </source>
</evidence>
<proteinExistence type="predicted"/>
<reference evidence="1 2" key="1">
    <citation type="journal article" date="2016" name="Genome Announc.">
        <title>Genome Sequences of Pseudomonas oryzihabitans Phage POR1 and Pseudomonas aeruginosa Phage PAE1.</title>
        <authorList>
            <person name="Dyson Z.A."/>
            <person name="Seviour R.J."/>
            <person name="Tucci J."/>
            <person name="Petrovski S."/>
        </authorList>
    </citation>
    <scope>NUCLEOTIDE SEQUENCE [LARGE SCALE GENOMIC DNA]</scope>
</reference>
<evidence type="ECO:0000313" key="1">
    <source>
        <dbReference type="EMBL" id="ALH46227.1"/>
    </source>
</evidence>
<organism evidence="1 2">
    <name type="scientific">Pseudomonas phage POR1</name>
    <dbReference type="NCBI Taxonomy" id="1718594"/>
    <lineage>
        <taxon>Viruses</taxon>
        <taxon>Duplodnaviria</taxon>
        <taxon>Heunggongvirae</taxon>
        <taxon>Uroviricota</taxon>
        <taxon>Caudoviricetes</taxon>
        <taxon>Porunavirus</taxon>
        <taxon>Porunavirus POR1</taxon>
    </lineage>
</organism>
<accession>A0A0N9SSD8</accession>
<sequence>MAAITFNAKHVDTLWNNWHNQFNTKPKLEAFFKGLAKPMEGIEAAYAQMLQARGVDTAVGAQLDGVGNIVGQERYVPGAFLIPFFGYEEQRATTGYNQARYRRIGESNEDESGKMTDADYALLIKWKIVVNSSNGTIPDVIKAMRALFPNAVKVKVTEPGVRQMNVEVITPTTPNPIFATNLEAFVPKMGGIRVTATARQGTA</sequence>
<name>A0A0N9SSD8_9CAUD</name>
<keyword evidence="2" id="KW-1185">Reference proteome</keyword>
<gene>
    <name evidence="1" type="ORF">POR1_22</name>
</gene>
<dbReference type="Proteomes" id="UP000225954">
    <property type="component" value="Segment"/>
</dbReference>
<dbReference type="Pfam" id="PF11041">
    <property type="entry name" value="Phage_Wedge1"/>
    <property type="match status" value="1"/>
</dbReference>